<dbReference type="Gene3D" id="3.90.1150.10">
    <property type="entry name" value="Aspartate Aminotransferase, domain 1"/>
    <property type="match status" value="1"/>
</dbReference>
<evidence type="ECO:0000256" key="3">
    <source>
        <dbReference type="RuleBase" id="RU004508"/>
    </source>
</evidence>
<name>A0ABY5ULU6_9GAMM</name>
<dbReference type="PANTHER" id="PTHR30244:SF34">
    <property type="entry name" value="DTDP-4-AMINO-4,6-DIDEOXYGALACTOSE TRANSAMINASE"/>
    <property type="match status" value="1"/>
</dbReference>
<dbReference type="RefSeq" id="WP_050151374.1">
    <property type="nucleotide sequence ID" value="NZ_CABHWQ010000020.1"/>
</dbReference>
<reference evidence="4" key="1">
    <citation type="submission" date="2022-08" db="EMBL/GenBank/DDBJ databases">
        <authorList>
            <person name="Bogun A."/>
            <person name="Kislichkina A."/>
            <person name="Solomentsev V."/>
            <person name="Skryabin Y."/>
            <person name="Sizova A."/>
            <person name="Platonov M."/>
            <person name="Dentovskaya S."/>
        </authorList>
    </citation>
    <scope>NUCLEOTIDE SEQUENCE</scope>
    <source>
        <strain evidence="4">SCPM-O-B-7604</strain>
    </source>
</reference>
<gene>
    <name evidence="4" type="ORF">N0H69_17375</name>
</gene>
<keyword evidence="4" id="KW-0032">Aminotransferase</keyword>
<keyword evidence="4" id="KW-0808">Transferase</keyword>
<dbReference type="SUPFAM" id="SSF53383">
    <property type="entry name" value="PLP-dependent transferases"/>
    <property type="match status" value="1"/>
</dbReference>
<proteinExistence type="inferred from homology"/>
<dbReference type="PANTHER" id="PTHR30244">
    <property type="entry name" value="TRANSAMINASE"/>
    <property type="match status" value="1"/>
</dbReference>
<evidence type="ECO:0000256" key="2">
    <source>
        <dbReference type="ARBA" id="ARBA00037999"/>
    </source>
</evidence>
<evidence type="ECO:0000313" key="5">
    <source>
        <dbReference type="Proteomes" id="UP001057860"/>
    </source>
</evidence>
<keyword evidence="1 3" id="KW-0663">Pyridoxal phosphate</keyword>
<dbReference type="Proteomes" id="UP001057860">
    <property type="component" value="Chromosome"/>
</dbReference>
<accession>A0ABY5ULU6</accession>
<comment type="similarity">
    <text evidence="2 3">Belongs to the DegT/DnrJ/EryC1 family.</text>
</comment>
<sequence>MKYSLASKSWNEAEYQAMMGVLSCDYYKMGAICKQFEKEYAAWAGAKYAVFCNSGSSANLLALAAMRYDPRSRNDQRNEIIVPAVSWSTTYYPVTQLGYTPVFADVSAKTFNLSIADIERKITLNTKAILTVNLLGNPSDFDALNTLCSRHDIVLLEDNCESMGAEYKGKKTGTHGHIGTHSTFFSHHMSTMEGGLCVTDDELTFELMKSLRAHGWVRDIDNKELFYKFFEKPQSKLYEFFHFVLPGYNFRPTEVQGALGIEQVKKLDSFIDARIKNAQYLQNALQKLNLNIQLQQEQVNGKSSWFGFGLLCADAKARDDLVEILNDNHIECRPIVSGNMLRQPVFSDFGNPKEFLGAEKIHKCGLMIGNHQFSIRNEINYFINILKKNIVS</sequence>
<dbReference type="Gene3D" id="3.40.640.10">
    <property type="entry name" value="Type I PLP-dependent aspartate aminotransferase-like (Major domain)"/>
    <property type="match status" value="1"/>
</dbReference>
<dbReference type="Pfam" id="PF01041">
    <property type="entry name" value="DegT_DnrJ_EryC1"/>
    <property type="match status" value="1"/>
</dbReference>
<dbReference type="PIRSF" id="PIRSF000390">
    <property type="entry name" value="PLP_StrS"/>
    <property type="match status" value="1"/>
</dbReference>
<dbReference type="InterPro" id="IPR015422">
    <property type="entry name" value="PyrdxlP-dep_Trfase_small"/>
</dbReference>
<keyword evidence="5" id="KW-1185">Reference proteome</keyword>
<dbReference type="InterPro" id="IPR015424">
    <property type="entry name" value="PyrdxlP-dep_Trfase"/>
</dbReference>
<evidence type="ECO:0000313" key="4">
    <source>
        <dbReference type="EMBL" id="UWM44423.1"/>
    </source>
</evidence>
<evidence type="ECO:0000256" key="1">
    <source>
        <dbReference type="ARBA" id="ARBA00022898"/>
    </source>
</evidence>
<dbReference type="InterPro" id="IPR000653">
    <property type="entry name" value="DegT/StrS_aminotransferase"/>
</dbReference>
<organism evidence="4 5">
    <name type="scientific">Yersinia alsatica</name>
    <dbReference type="NCBI Taxonomy" id="2890317"/>
    <lineage>
        <taxon>Bacteria</taxon>
        <taxon>Pseudomonadati</taxon>
        <taxon>Pseudomonadota</taxon>
        <taxon>Gammaproteobacteria</taxon>
        <taxon>Enterobacterales</taxon>
        <taxon>Yersiniaceae</taxon>
        <taxon>Yersinia</taxon>
    </lineage>
</organism>
<dbReference type="InterPro" id="IPR015421">
    <property type="entry name" value="PyrdxlP-dep_Trfase_major"/>
</dbReference>
<protein>
    <submittedName>
        <fullName evidence="4">DegT/DnrJ/EryC1/StrS family aminotransferase</fullName>
    </submittedName>
</protein>
<dbReference type="EMBL" id="CP104006">
    <property type="protein sequence ID" value="UWM44423.1"/>
    <property type="molecule type" value="Genomic_DNA"/>
</dbReference>
<dbReference type="GO" id="GO:0008483">
    <property type="term" value="F:transaminase activity"/>
    <property type="evidence" value="ECO:0007669"/>
    <property type="project" value="UniProtKB-KW"/>
</dbReference>
<dbReference type="CDD" id="cd00616">
    <property type="entry name" value="AHBA_syn"/>
    <property type="match status" value="1"/>
</dbReference>
<dbReference type="GeneID" id="75141808"/>